<proteinExistence type="predicted"/>
<dbReference type="Proteomes" id="UP001195196">
    <property type="component" value="Unassembled WGS sequence"/>
</dbReference>
<sequence length="384" mass="42081">MTETTVETTTTDTAIDFLYLSEPDMVAAGVTDMAACVDTMEEMFALLGRGDYRMAGKNSDSHGSMISFPEEPEFPGMPRHTEDRRFMAMPAYLGGAFHSAGVKWYGSNIENKLSGLPRSIHLFVLNDVETGAPRAVMSANLLSAMRTGAIPGVGARLFAPEDSKVVGIVGPGVMARTALQSFVVARPGIELVKVKGRSERGLNIFREWMEREFPQIRVEFVDTNEAAVRDSDIVTYCTTSGGSPENYPVLKREWVKPGAYLAMPSSVSLDDDLISDDVRLVVDNLGLYEAWADEFPYPTYASIPIVGCFFTDRVHEGKLAEERIEDIGRILASGGTERDPDQIVIFSIGGMPVEDVAWATRVYERARTLGIGTSLNLWNTPVLA</sequence>
<dbReference type="GO" id="GO:0008473">
    <property type="term" value="F:ornithine cyclodeaminase activity"/>
    <property type="evidence" value="ECO:0007669"/>
    <property type="project" value="UniProtKB-EC"/>
</dbReference>
<dbReference type="SUPFAM" id="SSF51735">
    <property type="entry name" value="NAD(P)-binding Rossmann-fold domains"/>
    <property type="match status" value="1"/>
</dbReference>
<dbReference type="Gene3D" id="3.30.1780.10">
    <property type="entry name" value="ornithine cyclodeaminase, domain 1"/>
    <property type="match status" value="1"/>
</dbReference>
<dbReference type="PANTHER" id="PTHR13812:SF19">
    <property type="entry name" value="KETIMINE REDUCTASE MU-CRYSTALLIN"/>
    <property type="match status" value="1"/>
</dbReference>
<evidence type="ECO:0000313" key="1">
    <source>
        <dbReference type="EMBL" id="MBM7277352.1"/>
    </source>
</evidence>
<accession>A0AAW4G1K1</accession>
<dbReference type="Gene3D" id="3.40.50.720">
    <property type="entry name" value="NAD(P)-binding Rossmann-like Domain"/>
    <property type="match status" value="1"/>
</dbReference>
<dbReference type="InterPro" id="IPR036291">
    <property type="entry name" value="NAD(P)-bd_dom_sf"/>
</dbReference>
<dbReference type="RefSeq" id="WP_006357661.1">
    <property type="nucleotide sequence ID" value="NZ_CP059694.1"/>
</dbReference>
<dbReference type="GeneID" id="60751789"/>
<name>A0AAW4G1K1_GORRU</name>
<dbReference type="Pfam" id="PF02423">
    <property type="entry name" value="OCD_Mu_crystall"/>
    <property type="match status" value="1"/>
</dbReference>
<gene>
    <name evidence="1" type="ORF">JTZ10_06225</name>
</gene>
<evidence type="ECO:0000313" key="2">
    <source>
        <dbReference type="Proteomes" id="UP001195196"/>
    </source>
</evidence>
<dbReference type="EC" id="4.3.1.12" evidence="1"/>
<dbReference type="EMBL" id="JAFFGU010000002">
    <property type="protein sequence ID" value="MBM7277352.1"/>
    <property type="molecule type" value="Genomic_DNA"/>
</dbReference>
<dbReference type="InterPro" id="IPR003462">
    <property type="entry name" value="ODC_Mu_crystall"/>
</dbReference>
<dbReference type="PANTHER" id="PTHR13812">
    <property type="entry name" value="KETIMINE REDUCTASE MU-CRYSTALLIN"/>
    <property type="match status" value="1"/>
</dbReference>
<dbReference type="InterPro" id="IPR023401">
    <property type="entry name" value="ODC_N"/>
</dbReference>
<comment type="caution">
    <text evidence="1">The sequence shown here is derived from an EMBL/GenBank/DDBJ whole genome shotgun (WGS) entry which is preliminary data.</text>
</comment>
<dbReference type="PIRSF" id="PIRSF001439">
    <property type="entry name" value="CryM"/>
    <property type="match status" value="1"/>
</dbReference>
<reference evidence="1" key="1">
    <citation type="submission" date="2021-02" db="EMBL/GenBank/DDBJ databases">
        <title>Taxonomy, biology and ecology of Rhodococcus bacteria occurring in California pistachio and other woody hosts as revealed by genome sequence analyses.</title>
        <authorList>
            <person name="Riely B."/>
            <person name="Gai Y."/>
        </authorList>
    </citation>
    <scope>NUCLEOTIDE SEQUENCE</scope>
    <source>
        <strain evidence="1">BP-295</strain>
    </source>
</reference>
<dbReference type="NCBIfam" id="NF004848">
    <property type="entry name" value="PRK06199.1"/>
    <property type="match status" value="1"/>
</dbReference>
<dbReference type="AlphaFoldDB" id="A0AAW4G1K1"/>
<organism evidence="1 2">
    <name type="scientific">Gordonia rubripertincta</name>
    <name type="common">Rhodococcus corallinus</name>
    <dbReference type="NCBI Taxonomy" id="36822"/>
    <lineage>
        <taxon>Bacteria</taxon>
        <taxon>Bacillati</taxon>
        <taxon>Actinomycetota</taxon>
        <taxon>Actinomycetes</taxon>
        <taxon>Mycobacteriales</taxon>
        <taxon>Gordoniaceae</taxon>
        <taxon>Gordonia</taxon>
    </lineage>
</organism>
<dbReference type="GO" id="GO:0005737">
    <property type="term" value="C:cytoplasm"/>
    <property type="evidence" value="ECO:0007669"/>
    <property type="project" value="TreeGrafter"/>
</dbReference>
<protein>
    <submittedName>
        <fullName evidence="1">Ornithine cyclodeaminase</fullName>
        <ecNumber evidence="1">4.3.1.12</ecNumber>
    </submittedName>
</protein>
<keyword evidence="1" id="KW-0456">Lyase</keyword>